<proteinExistence type="predicted"/>
<organism evidence="1 2">
    <name type="scientific">Metarhizobium album</name>
    <dbReference type="NCBI Taxonomy" id="2182425"/>
    <lineage>
        <taxon>Bacteria</taxon>
        <taxon>Pseudomonadati</taxon>
        <taxon>Pseudomonadota</taxon>
        <taxon>Alphaproteobacteria</taxon>
        <taxon>Hyphomicrobiales</taxon>
        <taxon>Rhizobiaceae</taxon>
        <taxon>Metarhizobium</taxon>
    </lineage>
</organism>
<name>A0A2U2DXH2_9HYPH</name>
<keyword evidence="2" id="KW-1185">Reference proteome</keyword>
<protein>
    <recommendedName>
        <fullName evidence="3">HEAT repeat domain-containing protein</fullName>
    </recommendedName>
</protein>
<reference evidence="1 2" key="1">
    <citation type="submission" date="2018-05" db="EMBL/GenBank/DDBJ databases">
        <title>The draft genome of strain NS-104.</title>
        <authorList>
            <person name="Hang P."/>
            <person name="Jiang J."/>
        </authorList>
    </citation>
    <scope>NUCLEOTIDE SEQUENCE [LARGE SCALE GENOMIC DNA]</scope>
    <source>
        <strain evidence="1 2">NS-104</strain>
    </source>
</reference>
<gene>
    <name evidence="1" type="ORF">DEM27_02210</name>
</gene>
<comment type="caution">
    <text evidence="1">The sequence shown here is derived from an EMBL/GenBank/DDBJ whole genome shotgun (WGS) entry which is preliminary data.</text>
</comment>
<sequence>MMNDESQNIADLREALEFSRYVGICNAIEALRTTMPPELAKEVLDRAADTFDQWDRSQILLALARHLPDALFTEALELAARQNDPDIGNRDHVLVALASRFSDGYLPLILDVARRTEGPDERVVALTRLLPLMPSILPEAVATANLPAVHAATRAWAFGKFVLQDASLAAEALAAIAANPVETERASMLTAVLGSLDDQHIPAVSAILATVPTATFREPLLKALKARFPDVIWFP</sequence>
<accession>A0A2U2DXH2</accession>
<dbReference type="EMBL" id="QFBC01000001">
    <property type="protein sequence ID" value="PWE58025.1"/>
    <property type="molecule type" value="Genomic_DNA"/>
</dbReference>
<evidence type="ECO:0000313" key="1">
    <source>
        <dbReference type="EMBL" id="PWE58025.1"/>
    </source>
</evidence>
<dbReference type="Proteomes" id="UP000245252">
    <property type="component" value="Unassembled WGS sequence"/>
</dbReference>
<dbReference type="AlphaFoldDB" id="A0A2U2DXH2"/>
<evidence type="ECO:0000313" key="2">
    <source>
        <dbReference type="Proteomes" id="UP000245252"/>
    </source>
</evidence>
<evidence type="ECO:0008006" key="3">
    <source>
        <dbReference type="Google" id="ProtNLM"/>
    </source>
</evidence>